<dbReference type="Pfam" id="PF00448">
    <property type="entry name" value="SRP54"/>
    <property type="match status" value="1"/>
</dbReference>
<dbReference type="GO" id="GO:0015031">
    <property type="term" value="P:protein transport"/>
    <property type="evidence" value="ECO:0007669"/>
    <property type="project" value="UniProtKB-KW"/>
</dbReference>
<dbReference type="GO" id="GO:0044781">
    <property type="term" value="P:bacterial-type flagellum organization"/>
    <property type="evidence" value="ECO:0007669"/>
    <property type="project" value="UniProtKB-KW"/>
</dbReference>
<keyword evidence="9" id="KW-0342">GTP-binding</keyword>
<dbReference type="RefSeq" id="WP_079654422.1">
    <property type="nucleotide sequence ID" value="NZ_LT670846.1"/>
</dbReference>
<keyword evidence="18" id="KW-1185">Reference proteome</keyword>
<gene>
    <name evidence="17" type="ORF">SAMN05444391_1327</name>
</gene>
<evidence type="ECO:0000256" key="10">
    <source>
        <dbReference type="ARBA" id="ARBA00023136"/>
    </source>
</evidence>
<evidence type="ECO:0000256" key="12">
    <source>
        <dbReference type="ARBA" id="ARBA00025337"/>
    </source>
</evidence>
<sequence length="369" mass="42168">MRIKKIFSKSLQEAVEDIKALYGQDALILSTRVVKKRLIPFMPFPRRTYLEVTVGIPDKEDFSEELRKQNNVYEEIEKLKQTLKEILESINKQKLEVQDKPSAELEREFSISALNLINKLLNKGVSKDVAQRIVESACGYDYEFKRLDLKGDSLESLVEALKVHIKVVEDFFDKDKGLRIVTLVGPTGVGKTTTIAKLAHMLKNQSMSVGIVTIDSYRVGAVEQLKAFALAMELPFRVADTPYKFRECIGEFSSMDCIFVDTAGRSQYDEIKIRELLPYLSKLPASEVYLTISTNVDEKVMYESIERFSPLHIKGLIFTKIDETNYYGTMLNVLCRTKLPILCYTTGQRVPNDIQIASYENLAKLFLER</sequence>
<dbReference type="AlphaFoldDB" id="A0A1M6T700"/>
<dbReference type="PANTHER" id="PTHR43134">
    <property type="entry name" value="SIGNAL RECOGNITION PARTICLE RECEPTOR SUBUNIT ALPHA"/>
    <property type="match status" value="1"/>
</dbReference>
<dbReference type="SMART" id="SM00382">
    <property type="entry name" value="AAA"/>
    <property type="match status" value="1"/>
</dbReference>
<comment type="function">
    <text evidence="12">Necessary for flagellar biosynthesis. May be involved in translocation of the flagellum.</text>
</comment>
<accession>A0A1M6T700</accession>
<evidence type="ECO:0000313" key="17">
    <source>
        <dbReference type="EMBL" id="SHK52715.1"/>
    </source>
</evidence>
<evidence type="ECO:0000259" key="16">
    <source>
        <dbReference type="SMART" id="SM00962"/>
    </source>
</evidence>
<dbReference type="PANTHER" id="PTHR43134:SF3">
    <property type="entry name" value="FLAGELLAR BIOSYNTHESIS PROTEIN FLHF"/>
    <property type="match status" value="1"/>
</dbReference>
<keyword evidence="5" id="KW-1003">Cell membrane</keyword>
<name>A0A1M6T700_9AQUI</name>
<dbReference type="GO" id="GO:0006614">
    <property type="term" value="P:SRP-dependent cotranslational protein targeting to membrane"/>
    <property type="evidence" value="ECO:0007669"/>
    <property type="project" value="InterPro"/>
</dbReference>
<dbReference type="EMBL" id="LT670846">
    <property type="protein sequence ID" value="SHK52715.1"/>
    <property type="molecule type" value="Genomic_DNA"/>
</dbReference>
<dbReference type="Gene3D" id="1.20.120.1380">
    <property type="entry name" value="Flagellar FlhF biosynthesis protein, N domain"/>
    <property type="match status" value="1"/>
</dbReference>
<keyword evidence="6" id="KW-0547">Nucleotide-binding</keyword>
<keyword evidence="14" id="KW-0175">Coiled coil</keyword>
<protein>
    <recommendedName>
        <fullName evidence="3">Flagellar biosynthesis protein FlhF</fullName>
    </recommendedName>
    <alternativeName>
        <fullName evidence="13">Flagella-associated GTP-binding protein</fullName>
    </alternativeName>
</protein>
<feature type="coiled-coil region" evidence="14">
    <location>
        <begin position="59"/>
        <end position="100"/>
    </location>
</feature>
<evidence type="ECO:0000256" key="4">
    <source>
        <dbReference type="ARBA" id="ARBA00022448"/>
    </source>
</evidence>
<evidence type="ECO:0000256" key="2">
    <source>
        <dbReference type="ARBA" id="ARBA00008531"/>
    </source>
</evidence>
<dbReference type="SMART" id="SM00962">
    <property type="entry name" value="SRP54"/>
    <property type="match status" value="1"/>
</dbReference>
<dbReference type="SUPFAM" id="SSF52540">
    <property type="entry name" value="P-loop containing nucleoside triphosphate hydrolases"/>
    <property type="match status" value="1"/>
</dbReference>
<feature type="domain" description="AAA+ ATPase" evidence="15">
    <location>
        <begin position="177"/>
        <end position="318"/>
    </location>
</feature>
<dbReference type="Gene3D" id="3.40.50.300">
    <property type="entry name" value="P-loop containing nucleotide triphosphate hydrolases"/>
    <property type="match status" value="1"/>
</dbReference>
<keyword evidence="17" id="KW-0282">Flagellum</keyword>
<organism evidence="17 18">
    <name type="scientific">Thermocrinis minervae</name>
    <dbReference type="NCBI Taxonomy" id="381751"/>
    <lineage>
        <taxon>Bacteria</taxon>
        <taxon>Pseudomonadati</taxon>
        <taxon>Aquificota</taxon>
        <taxon>Aquificia</taxon>
        <taxon>Aquificales</taxon>
        <taxon>Aquificaceae</taxon>
        <taxon>Thermocrinis</taxon>
    </lineage>
</organism>
<evidence type="ECO:0000256" key="13">
    <source>
        <dbReference type="ARBA" id="ARBA00030866"/>
    </source>
</evidence>
<evidence type="ECO:0000256" key="6">
    <source>
        <dbReference type="ARBA" id="ARBA00022741"/>
    </source>
</evidence>
<dbReference type="InterPro" id="IPR027417">
    <property type="entry name" value="P-loop_NTPase"/>
</dbReference>
<keyword evidence="11" id="KW-1006">Bacterial flagellum protein export</keyword>
<keyword evidence="17" id="KW-0969">Cilium</keyword>
<comment type="subcellular location">
    <subcellularLocation>
        <location evidence="1">Cell membrane</location>
        <topology evidence="1">Peripheral membrane protein</topology>
        <orientation evidence="1">Cytoplasmic side</orientation>
    </subcellularLocation>
</comment>
<dbReference type="GO" id="GO:0005525">
    <property type="term" value="F:GTP binding"/>
    <property type="evidence" value="ECO:0007669"/>
    <property type="project" value="UniProtKB-KW"/>
</dbReference>
<evidence type="ECO:0000256" key="9">
    <source>
        <dbReference type="ARBA" id="ARBA00023134"/>
    </source>
</evidence>
<evidence type="ECO:0000256" key="11">
    <source>
        <dbReference type="ARBA" id="ARBA00023225"/>
    </source>
</evidence>
<proteinExistence type="inferred from homology"/>
<evidence type="ECO:0000256" key="5">
    <source>
        <dbReference type="ARBA" id="ARBA00022475"/>
    </source>
</evidence>
<evidence type="ECO:0000256" key="14">
    <source>
        <dbReference type="SAM" id="Coils"/>
    </source>
</evidence>
<dbReference type="CDD" id="cd17873">
    <property type="entry name" value="FlhF"/>
    <property type="match status" value="1"/>
</dbReference>
<evidence type="ECO:0000256" key="3">
    <source>
        <dbReference type="ARBA" id="ARBA00014919"/>
    </source>
</evidence>
<dbReference type="GO" id="GO:0005047">
    <property type="term" value="F:signal recognition particle binding"/>
    <property type="evidence" value="ECO:0007669"/>
    <property type="project" value="TreeGrafter"/>
</dbReference>
<dbReference type="GO" id="GO:0005886">
    <property type="term" value="C:plasma membrane"/>
    <property type="evidence" value="ECO:0007669"/>
    <property type="project" value="UniProtKB-SubCell"/>
</dbReference>
<evidence type="ECO:0000313" key="18">
    <source>
        <dbReference type="Proteomes" id="UP000189810"/>
    </source>
</evidence>
<keyword evidence="8" id="KW-0653">Protein transport</keyword>
<dbReference type="OrthoDB" id="9778554at2"/>
<dbReference type="InterPro" id="IPR047040">
    <property type="entry name" value="FlhF__GTPase_dom"/>
</dbReference>
<dbReference type="FunFam" id="3.40.50.300:FF:000695">
    <property type="entry name" value="Flagellar biosynthesis regulator FlhF"/>
    <property type="match status" value="1"/>
</dbReference>
<evidence type="ECO:0000256" key="1">
    <source>
        <dbReference type="ARBA" id="ARBA00004413"/>
    </source>
</evidence>
<evidence type="ECO:0000259" key="15">
    <source>
        <dbReference type="SMART" id="SM00382"/>
    </source>
</evidence>
<comment type="similarity">
    <text evidence="2">Belongs to the GTP-binding SRP family.</text>
</comment>
<keyword evidence="17" id="KW-0966">Cell projection</keyword>
<dbReference type="InterPro" id="IPR003593">
    <property type="entry name" value="AAA+_ATPase"/>
</dbReference>
<reference evidence="17 18" key="1">
    <citation type="submission" date="2016-11" db="EMBL/GenBank/DDBJ databases">
        <authorList>
            <person name="Jaros S."/>
            <person name="Januszkiewicz K."/>
            <person name="Wedrychowicz H."/>
        </authorList>
    </citation>
    <scope>NUCLEOTIDE SEQUENCE [LARGE SCALE GENOMIC DNA]</scope>
    <source>
        <strain evidence="17 18">DSM 19557</strain>
    </source>
</reference>
<dbReference type="STRING" id="381751.SAMN05444391_1327"/>
<keyword evidence="4" id="KW-0813">Transport</keyword>
<dbReference type="Proteomes" id="UP000189810">
    <property type="component" value="Chromosome I"/>
</dbReference>
<feature type="domain" description="SRP54-type proteins GTP-binding" evidence="16">
    <location>
        <begin position="178"/>
        <end position="368"/>
    </location>
</feature>
<evidence type="ECO:0000256" key="7">
    <source>
        <dbReference type="ARBA" id="ARBA00022795"/>
    </source>
</evidence>
<evidence type="ECO:0000256" key="8">
    <source>
        <dbReference type="ARBA" id="ARBA00022927"/>
    </source>
</evidence>
<dbReference type="GO" id="GO:0003924">
    <property type="term" value="F:GTPase activity"/>
    <property type="evidence" value="ECO:0007669"/>
    <property type="project" value="InterPro"/>
</dbReference>
<keyword evidence="7" id="KW-1005">Bacterial flagellum biogenesis</keyword>
<dbReference type="InterPro" id="IPR000897">
    <property type="entry name" value="SRP54_GTPase_dom"/>
</dbReference>
<keyword evidence="10" id="KW-0472">Membrane</keyword>